<reference evidence="6" key="1">
    <citation type="journal article" date="2023" name="Mol. Phylogenet. Evol.">
        <title>Genome-scale phylogeny and comparative genomics of the fungal order Sordariales.</title>
        <authorList>
            <person name="Hensen N."/>
            <person name="Bonometti L."/>
            <person name="Westerberg I."/>
            <person name="Brannstrom I.O."/>
            <person name="Guillou S."/>
            <person name="Cros-Aarteil S."/>
            <person name="Calhoun S."/>
            <person name="Haridas S."/>
            <person name="Kuo A."/>
            <person name="Mondo S."/>
            <person name="Pangilinan J."/>
            <person name="Riley R."/>
            <person name="LaButti K."/>
            <person name="Andreopoulos B."/>
            <person name="Lipzen A."/>
            <person name="Chen C."/>
            <person name="Yan M."/>
            <person name="Daum C."/>
            <person name="Ng V."/>
            <person name="Clum A."/>
            <person name="Steindorff A."/>
            <person name="Ohm R.A."/>
            <person name="Martin F."/>
            <person name="Silar P."/>
            <person name="Natvig D.O."/>
            <person name="Lalanne C."/>
            <person name="Gautier V."/>
            <person name="Ament-Velasquez S.L."/>
            <person name="Kruys A."/>
            <person name="Hutchinson M.I."/>
            <person name="Powell A.J."/>
            <person name="Barry K."/>
            <person name="Miller A.N."/>
            <person name="Grigoriev I.V."/>
            <person name="Debuchy R."/>
            <person name="Gladieux P."/>
            <person name="Hiltunen Thoren M."/>
            <person name="Johannesson H."/>
        </authorList>
    </citation>
    <scope>NUCLEOTIDE SEQUENCE</scope>
    <source>
        <strain evidence="6">CBS 508.74</strain>
    </source>
</reference>
<name>A0AAN6T9L9_9PEZI</name>
<keyword evidence="7" id="KW-1185">Reference proteome</keyword>
<dbReference type="PANTHER" id="PTHR10953:SF29">
    <property type="entry name" value="NEDD8-ACTIVATING ENZYME E1 REGULATORY SUBUNIT"/>
    <property type="match status" value="1"/>
</dbReference>
<dbReference type="Gene3D" id="3.40.50.720">
    <property type="entry name" value="NAD(P)-binding Rossmann-like Domain"/>
    <property type="match status" value="1"/>
</dbReference>
<dbReference type="InterPro" id="IPR000594">
    <property type="entry name" value="ThiF_NAD_FAD-bd"/>
</dbReference>
<evidence type="ECO:0000313" key="6">
    <source>
        <dbReference type="EMBL" id="KAK4109903.1"/>
    </source>
</evidence>
<evidence type="ECO:0000256" key="4">
    <source>
        <dbReference type="PIRNR" id="PIRNR039099"/>
    </source>
</evidence>
<dbReference type="Proteomes" id="UP001302812">
    <property type="component" value="Unassembled WGS sequence"/>
</dbReference>
<dbReference type="GO" id="GO:0019781">
    <property type="term" value="F:NEDD8 activating enzyme activity"/>
    <property type="evidence" value="ECO:0007669"/>
    <property type="project" value="UniProtKB-UniRule"/>
</dbReference>
<reference evidence="6" key="2">
    <citation type="submission" date="2023-05" db="EMBL/GenBank/DDBJ databases">
        <authorList>
            <consortium name="Lawrence Berkeley National Laboratory"/>
            <person name="Steindorff A."/>
            <person name="Hensen N."/>
            <person name="Bonometti L."/>
            <person name="Westerberg I."/>
            <person name="Brannstrom I.O."/>
            <person name="Guillou S."/>
            <person name="Cros-Aarteil S."/>
            <person name="Calhoun S."/>
            <person name="Haridas S."/>
            <person name="Kuo A."/>
            <person name="Mondo S."/>
            <person name="Pangilinan J."/>
            <person name="Riley R."/>
            <person name="Labutti K."/>
            <person name="Andreopoulos B."/>
            <person name="Lipzen A."/>
            <person name="Chen C."/>
            <person name="Yanf M."/>
            <person name="Daum C."/>
            <person name="Ng V."/>
            <person name="Clum A."/>
            <person name="Ohm R."/>
            <person name="Martin F."/>
            <person name="Silar P."/>
            <person name="Natvig D."/>
            <person name="Lalanne C."/>
            <person name="Gautier V."/>
            <person name="Ament-Velasquez S.L."/>
            <person name="Kruys A."/>
            <person name="Hutchinson M.I."/>
            <person name="Powell A.J."/>
            <person name="Barry K."/>
            <person name="Miller A.N."/>
            <person name="Grigoriev I.V."/>
            <person name="Debuchy R."/>
            <person name="Gladieux P."/>
            <person name="Thoren M.H."/>
            <person name="Johannesson H."/>
        </authorList>
    </citation>
    <scope>NUCLEOTIDE SEQUENCE</scope>
    <source>
        <strain evidence="6">CBS 508.74</strain>
    </source>
</reference>
<feature type="domain" description="THIF-type NAD/FAD binding fold" evidence="5">
    <location>
        <begin position="23"/>
        <end position="536"/>
    </location>
</feature>
<proteinExistence type="inferred from homology"/>
<dbReference type="InterPro" id="IPR030667">
    <property type="entry name" value="APP-BP1"/>
</dbReference>
<comment type="function">
    <text evidence="4">Regulatory subunit of the dimeric UBA3-ULA1 E1 enzyme.</text>
</comment>
<comment type="pathway">
    <text evidence="1 4">Protein modification; protein neddylation.</text>
</comment>
<dbReference type="Gene3D" id="3.40.50.12550">
    <property type="entry name" value="Ubiquitin-activating enzyme E1, inactive adenylation domain, subdomain 2"/>
    <property type="match status" value="1"/>
</dbReference>
<dbReference type="GO" id="GO:0005737">
    <property type="term" value="C:cytoplasm"/>
    <property type="evidence" value="ECO:0007669"/>
    <property type="project" value="TreeGrafter"/>
</dbReference>
<organism evidence="6 7">
    <name type="scientific">Canariomyces notabilis</name>
    <dbReference type="NCBI Taxonomy" id="2074819"/>
    <lineage>
        <taxon>Eukaryota</taxon>
        <taxon>Fungi</taxon>
        <taxon>Dikarya</taxon>
        <taxon>Ascomycota</taxon>
        <taxon>Pezizomycotina</taxon>
        <taxon>Sordariomycetes</taxon>
        <taxon>Sordariomycetidae</taxon>
        <taxon>Sordariales</taxon>
        <taxon>Chaetomiaceae</taxon>
        <taxon>Canariomyces</taxon>
    </lineage>
</organism>
<keyword evidence="3 4" id="KW-0833">Ubl conjugation pathway</keyword>
<dbReference type="EMBL" id="MU853353">
    <property type="protein sequence ID" value="KAK4109903.1"/>
    <property type="molecule type" value="Genomic_DNA"/>
</dbReference>
<dbReference type="PANTHER" id="PTHR10953">
    <property type="entry name" value="UBIQUITIN-ACTIVATING ENZYME E1"/>
    <property type="match status" value="1"/>
</dbReference>
<dbReference type="GeneID" id="89941098"/>
<comment type="similarity">
    <text evidence="2 4">Belongs to the ubiquitin-activating E1 family. ULA1 subfamily.</text>
</comment>
<evidence type="ECO:0000259" key="5">
    <source>
        <dbReference type="Pfam" id="PF00899"/>
    </source>
</evidence>
<dbReference type="InterPro" id="IPR045886">
    <property type="entry name" value="ThiF/MoeB/HesA"/>
</dbReference>
<gene>
    <name evidence="6" type="ORF">N656DRAFT_791443</name>
</gene>
<evidence type="ECO:0000256" key="1">
    <source>
        <dbReference type="ARBA" id="ARBA00005032"/>
    </source>
</evidence>
<dbReference type="Pfam" id="PF00899">
    <property type="entry name" value="ThiF"/>
    <property type="match status" value="1"/>
</dbReference>
<dbReference type="InterPro" id="IPR035985">
    <property type="entry name" value="Ubiquitin-activating_enz"/>
</dbReference>
<dbReference type="AlphaFoldDB" id="A0AAN6T9L9"/>
<dbReference type="SUPFAM" id="SSF69572">
    <property type="entry name" value="Activating enzymes of the ubiquitin-like proteins"/>
    <property type="match status" value="1"/>
</dbReference>
<dbReference type="GO" id="GO:0045116">
    <property type="term" value="P:protein neddylation"/>
    <property type="evidence" value="ECO:0007669"/>
    <property type="project" value="UniProtKB-UniRule"/>
</dbReference>
<dbReference type="RefSeq" id="XP_064667473.1">
    <property type="nucleotide sequence ID" value="XM_064816973.1"/>
</dbReference>
<comment type="caution">
    <text evidence="6">The sequence shown here is derived from an EMBL/GenBank/DDBJ whole genome shotgun (WGS) entry which is preliminary data.</text>
</comment>
<evidence type="ECO:0000256" key="3">
    <source>
        <dbReference type="ARBA" id="ARBA00022786"/>
    </source>
</evidence>
<sequence length="547" mass="60089">MTEIVMSQTPPILHGPSEKERKYDRQLRLWAASGQSALESANILLVNSGSGVVGVETLKNLVLPGIGRFAIYDEACVNEADLGVNFFLDDSCLGKSRSQSLTELLLELNPEVQGTWYPNESVEALESVLASSPVFTVVMYTHPISPKQLSLLEAYGQEHKTPLVAIHSAGFYSYFQINLPGAFPIVDTHPDETATTDLRLLSPWPELVAFSEGLTKDIDNLDDFEHGHLPYVMILLHYLERWKATHDGKYPATYKDKTEFRRMVQSAARTNNPEGGEENFDEAAAAVLRTLVYPSLPSGLKEVFEYQHTDPVEQRSGFWIIADAVKKFYDKHQCLPLPGKVPDMKAQSKVYIQLQSIYKAKARKDAAEILETVRSMPGGQNIDPAEVELFCKNAAFVKLINATGGKISRADRLRAVADQEFSSDQTAELTLSPLSLLPIYLALQPTAHMTGLYSSSPDANAAANAISADEILRGVAELVPGAEQNERVIQAAREVARAGGGELHNIAALTGGMVAQEMIKIITKQYVPIDNTCVFDGVASRCQVLRL</sequence>
<dbReference type="PIRSF" id="PIRSF039099">
    <property type="entry name" value="APP-BP1"/>
    <property type="match status" value="1"/>
</dbReference>
<accession>A0AAN6T9L9</accession>
<protein>
    <recommendedName>
        <fullName evidence="4">NEDD8-activating enzyme E1 regulatory subunit</fullName>
    </recommendedName>
</protein>
<evidence type="ECO:0000313" key="7">
    <source>
        <dbReference type="Proteomes" id="UP001302812"/>
    </source>
</evidence>
<evidence type="ECO:0000256" key="2">
    <source>
        <dbReference type="ARBA" id="ARBA00006868"/>
    </source>
</evidence>